<evidence type="ECO:0000313" key="4">
    <source>
        <dbReference type="Proteomes" id="UP001596044"/>
    </source>
</evidence>
<dbReference type="Pfam" id="PF04956">
    <property type="entry name" value="TrbC"/>
    <property type="match status" value="1"/>
</dbReference>
<sequence>MKTMKRIIPLILLAAVLCFSFGNLAFADDVTTLNKDIYKDSTDNILATKVTKIVKIVAGVGAVAFVLAILIIALFIIFGSISAKDVGTWWKALFSCIAGAFVFFSAYAFAPAIASLAFNN</sequence>
<reference evidence="4" key="1">
    <citation type="journal article" date="2019" name="Int. J. Syst. Evol. Microbiol.">
        <title>The Global Catalogue of Microorganisms (GCM) 10K type strain sequencing project: providing services to taxonomists for standard genome sequencing and annotation.</title>
        <authorList>
            <consortium name="The Broad Institute Genomics Platform"/>
            <consortium name="The Broad Institute Genome Sequencing Center for Infectious Disease"/>
            <person name="Wu L."/>
            <person name="Ma J."/>
        </authorList>
    </citation>
    <scope>NUCLEOTIDE SEQUENCE [LARGE SCALE GENOMIC DNA]</scope>
    <source>
        <strain evidence="4">KACC 11904</strain>
    </source>
</reference>
<gene>
    <name evidence="3" type="ORF">ACFPOG_20635</name>
</gene>
<dbReference type="InterPro" id="IPR007039">
    <property type="entry name" value="TrbC/VirB2"/>
</dbReference>
<feature type="transmembrane region" description="Helical" evidence="1">
    <location>
        <begin position="93"/>
        <end position="118"/>
    </location>
</feature>
<comment type="caution">
    <text evidence="3">The sequence shown here is derived from an EMBL/GenBank/DDBJ whole genome shotgun (WGS) entry which is preliminary data.</text>
</comment>
<keyword evidence="4" id="KW-1185">Reference proteome</keyword>
<feature type="chain" id="PRO_5045298903" evidence="2">
    <location>
        <begin position="28"/>
        <end position="120"/>
    </location>
</feature>
<evidence type="ECO:0000313" key="3">
    <source>
        <dbReference type="EMBL" id="MFC5450663.1"/>
    </source>
</evidence>
<evidence type="ECO:0000256" key="1">
    <source>
        <dbReference type="SAM" id="Phobius"/>
    </source>
</evidence>
<protein>
    <submittedName>
        <fullName evidence="3">TrbC/VirB2 family protein</fullName>
    </submittedName>
</protein>
<feature type="signal peptide" evidence="2">
    <location>
        <begin position="1"/>
        <end position="27"/>
    </location>
</feature>
<dbReference type="EMBL" id="JBHSMJ010000027">
    <property type="protein sequence ID" value="MFC5450663.1"/>
    <property type="molecule type" value="Genomic_DNA"/>
</dbReference>
<keyword evidence="2" id="KW-0732">Signal</keyword>
<accession>A0ABW0KBA4</accession>
<keyword evidence="1" id="KW-1133">Transmembrane helix</keyword>
<proteinExistence type="predicted"/>
<dbReference type="RefSeq" id="WP_377525739.1">
    <property type="nucleotide sequence ID" value="NZ_JBHSMJ010000027.1"/>
</dbReference>
<feature type="transmembrane region" description="Helical" evidence="1">
    <location>
        <begin position="56"/>
        <end position="81"/>
    </location>
</feature>
<keyword evidence="1" id="KW-0472">Membrane</keyword>
<dbReference type="Proteomes" id="UP001596044">
    <property type="component" value="Unassembled WGS sequence"/>
</dbReference>
<organism evidence="3 4">
    <name type="scientific">Paenibacillus aestuarii</name>
    <dbReference type="NCBI Taxonomy" id="516965"/>
    <lineage>
        <taxon>Bacteria</taxon>
        <taxon>Bacillati</taxon>
        <taxon>Bacillota</taxon>
        <taxon>Bacilli</taxon>
        <taxon>Bacillales</taxon>
        <taxon>Paenibacillaceae</taxon>
        <taxon>Paenibacillus</taxon>
    </lineage>
</organism>
<name>A0ABW0KBA4_9BACL</name>
<evidence type="ECO:0000256" key="2">
    <source>
        <dbReference type="SAM" id="SignalP"/>
    </source>
</evidence>
<keyword evidence="1" id="KW-0812">Transmembrane</keyword>